<proteinExistence type="predicted"/>
<accession>A0ABY6GG47</accession>
<keyword evidence="3" id="KW-1185">Reference proteome</keyword>
<dbReference type="Proteomes" id="UP001162800">
    <property type="component" value="Plasmid unnamed2"/>
</dbReference>
<evidence type="ECO:0000313" key="3">
    <source>
        <dbReference type="Proteomes" id="UP001162800"/>
    </source>
</evidence>
<evidence type="ECO:0000256" key="1">
    <source>
        <dbReference type="SAM" id="SignalP"/>
    </source>
</evidence>
<feature type="signal peptide" evidence="1">
    <location>
        <begin position="1"/>
        <end position="24"/>
    </location>
</feature>
<reference evidence="2" key="1">
    <citation type="submission" date="2022-09" db="EMBL/GenBank/DDBJ databases">
        <title>The complete genome of Acidovorax sp. 5MLIR.</title>
        <authorList>
            <person name="Liu L."/>
            <person name="Yue J."/>
            <person name="Yang F."/>
            <person name="Yuan J."/>
            <person name="Li L."/>
        </authorList>
    </citation>
    <scope>NUCLEOTIDE SEQUENCE</scope>
    <source>
        <strain evidence="2">5MLIR</strain>
        <plasmid evidence="2">unnamed2</plasmid>
    </source>
</reference>
<name>A0ABY6GG47_9BURK</name>
<protein>
    <submittedName>
        <fullName evidence="2">DUF411 domain-containing protein</fullName>
    </submittedName>
</protein>
<evidence type="ECO:0000313" key="2">
    <source>
        <dbReference type="EMBL" id="UYG54061.1"/>
    </source>
</evidence>
<sequence length="153" mass="16385">MNPQRRRLLLGTVLLGSSALPALAAPQSVAIQVWKDPNCGCCKDWIVHLQQNGFTASVIDQGNGAMRSRLGMPQKHGSCHTALVQGYVIEGHVPAADIRRLLKEKPKALGLAVPGMPIGSPGMDGPVYGGQRDPYKVLLIQKDGSVEVFNSYS</sequence>
<geneLocation type="plasmid" evidence="2 3">
    <name>unnamed2</name>
</geneLocation>
<dbReference type="PROSITE" id="PS51318">
    <property type="entry name" value="TAT"/>
    <property type="match status" value="1"/>
</dbReference>
<dbReference type="InterPro" id="IPR006311">
    <property type="entry name" value="TAT_signal"/>
</dbReference>
<dbReference type="InterPro" id="IPR007332">
    <property type="entry name" value="DUF411"/>
</dbReference>
<organism evidence="2 3">
    <name type="scientific">Comamonas endophytica</name>
    <dbReference type="NCBI Taxonomy" id="2949090"/>
    <lineage>
        <taxon>Bacteria</taxon>
        <taxon>Pseudomonadati</taxon>
        <taxon>Pseudomonadota</taxon>
        <taxon>Betaproteobacteria</taxon>
        <taxon>Burkholderiales</taxon>
        <taxon>Comamonadaceae</taxon>
        <taxon>Comamonas</taxon>
    </lineage>
</organism>
<keyword evidence="1" id="KW-0732">Signal</keyword>
<feature type="chain" id="PRO_5047037199" evidence="1">
    <location>
        <begin position="25"/>
        <end position="153"/>
    </location>
</feature>
<gene>
    <name evidence="2" type="ORF">M9799_20315</name>
</gene>
<dbReference type="Pfam" id="PF04214">
    <property type="entry name" value="DUF411"/>
    <property type="match status" value="1"/>
</dbReference>
<dbReference type="EMBL" id="CP106883">
    <property type="protein sequence ID" value="UYG54061.1"/>
    <property type="molecule type" value="Genomic_DNA"/>
</dbReference>
<keyword evidence="2" id="KW-0614">Plasmid</keyword>